<keyword evidence="4 5" id="KW-0560">Oxidoreductase</keyword>
<dbReference type="GO" id="GO:0033739">
    <property type="term" value="F:preQ1 synthase activity"/>
    <property type="evidence" value="ECO:0007669"/>
    <property type="project" value="UniProtKB-UniRule"/>
</dbReference>
<dbReference type="EMBL" id="CP022356">
    <property type="protein sequence ID" value="ASK79308.1"/>
    <property type="molecule type" value="Genomic_DNA"/>
</dbReference>
<dbReference type="InterPro" id="IPR029139">
    <property type="entry name" value="QueF_N"/>
</dbReference>
<feature type="binding site" evidence="5">
    <location>
        <begin position="82"/>
        <end position="83"/>
    </location>
    <ligand>
        <name>NADPH</name>
        <dbReference type="ChEBI" id="CHEBI:57783"/>
    </ligand>
</feature>
<organism evidence="7 8">
    <name type="scientific">Paraphotobacterium marinum</name>
    <dbReference type="NCBI Taxonomy" id="1755811"/>
    <lineage>
        <taxon>Bacteria</taxon>
        <taxon>Pseudomonadati</taxon>
        <taxon>Pseudomonadota</taxon>
        <taxon>Gammaproteobacteria</taxon>
        <taxon>Vibrionales</taxon>
        <taxon>Vibrionaceae</taxon>
        <taxon>Paraphotobacterium</taxon>
    </lineage>
</organism>
<dbReference type="KEGG" id="pmai:CF386_09590"/>
<evidence type="ECO:0000313" key="7">
    <source>
        <dbReference type="EMBL" id="ASK79308.1"/>
    </source>
</evidence>
<comment type="similarity">
    <text evidence="5">Belongs to the GTP cyclohydrolase I family. QueF type 2 subfamily.</text>
</comment>
<dbReference type="Pfam" id="PF14489">
    <property type="entry name" value="QueF"/>
    <property type="match status" value="1"/>
</dbReference>
<feature type="binding site" evidence="5">
    <location>
        <begin position="80"/>
        <end position="82"/>
    </location>
    <ligand>
        <name>substrate</name>
    </ligand>
</feature>
<keyword evidence="8" id="KW-1185">Reference proteome</keyword>
<dbReference type="SUPFAM" id="SSF55620">
    <property type="entry name" value="Tetrahydrobiopterin biosynthesis enzymes-like"/>
    <property type="match status" value="1"/>
</dbReference>
<evidence type="ECO:0000256" key="5">
    <source>
        <dbReference type="HAMAP-Rule" id="MF_00817"/>
    </source>
</evidence>
<feature type="domain" description="NADPH-dependent 7-cyano-7-deazaguanine reductase N-terminal" evidence="6">
    <location>
        <begin position="14"/>
        <end position="122"/>
    </location>
</feature>
<feature type="binding site" evidence="5">
    <location>
        <begin position="220"/>
        <end position="221"/>
    </location>
    <ligand>
        <name>substrate</name>
    </ligand>
</feature>
<dbReference type="Proteomes" id="UP000242175">
    <property type="component" value="Chromosome small"/>
</dbReference>
<dbReference type="Pfam" id="PF14819">
    <property type="entry name" value="QueF_N"/>
    <property type="match status" value="1"/>
</dbReference>
<sequence length="275" mass="32212">MLLDNSELGKKSAYKDQYDPSLLFPIPRQTKRDEIHISKDYQFEGCDIWNAFEVSWLNSKGKPVVRIMQFRIDANSLNIIESKSFKLYLNSFNNTKFANEKEVLNTLQKDLELNVKGVVSVKSSHVDKFDDVHSIYQINDTCIDDLDIEIDDYEINPSKLKIDSNTITSETITSHLLKSNCLITNQPDWGSLIIKYEGPKINREGLLKYIISFRNHNEFHEQCVERIYMDIMKEIKPQKLLVYARYTRRGGLDINPLRANYKYDSNLEQMRLVRQ</sequence>
<dbReference type="PANTHER" id="PTHR34354:SF1">
    <property type="entry name" value="NADPH-DEPENDENT 7-CYANO-7-DEAZAGUANINE REDUCTASE"/>
    <property type="match status" value="1"/>
</dbReference>
<dbReference type="InterPro" id="IPR029500">
    <property type="entry name" value="QueF"/>
</dbReference>
<dbReference type="RefSeq" id="WP_089074216.1">
    <property type="nucleotide sequence ID" value="NZ_CBCSAM010000002.1"/>
</dbReference>
<name>A0A220VFW1_9GAMM</name>
<comment type="catalytic activity">
    <reaction evidence="5">
        <text>7-aminomethyl-7-carbaguanine + 2 NADP(+) = 7-cyano-7-carbaguanine + 2 NADPH + 3 H(+)</text>
        <dbReference type="Rhea" id="RHEA:13409"/>
        <dbReference type="ChEBI" id="CHEBI:15378"/>
        <dbReference type="ChEBI" id="CHEBI:45075"/>
        <dbReference type="ChEBI" id="CHEBI:57783"/>
        <dbReference type="ChEBI" id="CHEBI:58349"/>
        <dbReference type="ChEBI" id="CHEBI:58703"/>
        <dbReference type="EC" id="1.7.1.13"/>
    </reaction>
</comment>
<reference evidence="7 8" key="1">
    <citation type="journal article" date="2016" name="Int. J. Syst. Evol. Microbiol.">
        <title>Paraphotobacterium marinum gen. nov., sp. nov., a member of the family Vibrionaceae, isolated from surface seawater.</title>
        <authorList>
            <person name="Huang Z."/>
            <person name="Dong C."/>
            <person name="Shao Z."/>
        </authorList>
    </citation>
    <scope>NUCLEOTIDE SEQUENCE [LARGE SCALE GENOMIC DNA]</scope>
    <source>
        <strain evidence="7 8">NSCS20N07D</strain>
    </source>
</reference>
<dbReference type="InterPro" id="IPR050084">
    <property type="entry name" value="NADPH_dep_7-cyano-7-deazaG_red"/>
</dbReference>
<dbReference type="AlphaFoldDB" id="A0A220VFW1"/>
<accession>A0A220VFW1</accession>
<dbReference type="HAMAP" id="MF_00817">
    <property type="entry name" value="QueF_type2"/>
    <property type="match status" value="1"/>
</dbReference>
<evidence type="ECO:0000259" key="6">
    <source>
        <dbReference type="Pfam" id="PF14819"/>
    </source>
</evidence>
<evidence type="ECO:0000313" key="8">
    <source>
        <dbReference type="Proteomes" id="UP000242175"/>
    </source>
</evidence>
<feature type="binding site" evidence="5">
    <location>
        <begin position="249"/>
        <end position="250"/>
    </location>
    <ligand>
        <name>NADPH</name>
        <dbReference type="ChEBI" id="CHEBI:57783"/>
    </ligand>
</feature>
<keyword evidence="1 5" id="KW-0963">Cytoplasm</keyword>
<dbReference type="PIRSF" id="PIRSF004750">
    <property type="entry name" value="Nitrile_oxidored_YqcD_prd"/>
    <property type="match status" value="1"/>
</dbReference>
<gene>
    <name evidence="5" type="primary">queF</name>
    <name evidence="7" type="ORF">CF386_09590</name>
</gene>
<comment type="subunit">
    <text evidence="5">Homodimer.</text>
</comment>
<keyword evidence="3 5" id="KW-0521">NADP</keyword>
<feature type="active site" description="Proton donor" evidence="5">
    <location>
        <position position="188"/>
    </location>
</feature>
<keyword evidence="2 5" id="KW-0671">Queuosine biosynthesis</keyword>
<evidence type="ECO:0000256" key="4">
    <source>
        <dbReference type="ARBA" id="ARBA00023002"/>
    </source>
</evidence>
<dbReference type="EC" id="1.7.1.13" evidence="5"/>
<dbReference type="PANTHER" id="PTHR34354">
    <property type="entry name" value="NADPH-DEPENDENT 7-CYANO-7-DEAZAGUANINE REDUCTASE"/>
    <property type="match status" value="1"/>
</dbReference>
<comment type="pathway">
    <text evidence="5">tRNA modification; tRNA-queuosine biosynthesis.</text>
</comment>
<dbReference type="NCBIfam" id="TIGR03138">
    <property type="entry name" value="QueF"/>
    <property type="match status" value="1"/>
</dbReference>
<dbReference type="GO" id="GO:0005737">
    <property type="term" value="C:cytoplasm"/>
    <property type="evidence" value="ECO:0007669"/>
    <property type="project" value="UniProtKB-SubCell"/>
</dbReference>
<evidence type="ECO:0000256" key="2">
    <source>
        <dbReference type="ARBA" id="ARBA00022785"/>
    </source>
</evidence>
<feature type="active site" description="Thioimide intermediate" evidence="5">
    <location>
        <position position="181"/>
    </location>
</feature>
<dbReference type="InterPro" id="IPR043133">
    <property type="entry name" value="GTP-CH-I_C/QueF"/>
</dbReference>
<evidence type="ECO:0000256" key="3">
    <source>
        <dbReference type="ARBA" id="ARBA00022857"/>
    </source>
</evidence>
<comment type="function">
    <text evidence="5">Catalyzes the NADPH-dependent reduction of 7-cyano-7-deazaguanine (preQ0) to 7-aminomethyl-7-deazaguanine (preQ1).</text>
</comment>
<dbReference type="OrthoDB" id="9789995at2"/>
<dbReference type="Gene3D" id="3.30.1130.10">
    <property type="match status" value="2"/>
</dbReference>
<comment type="subcellular location">
    <subcellularLocation>
        <location evidence="5">Cytoplasm</location>
    </subcellularLocation>
</comment>
<evidence type="ECO:0000256" key="1">
    <source>
        <dbReference type="ARBA" id="ARBA00022490"/>
    </source>
</evidence>
<dbReference type="UniPathway" id="UPA00392"/>
<proteinExistence type="inferred from homology"/>
<protein>
    <recommendedName>
        <fullName evidence="5">NADPH-dependent 7-cyano-7-deazaguanine reductase</fullName>
        <ecNumber evidence="5">1.7.1.13</ecNumber>
    </recommendedName>
    <alternativeName>
        <fullName evidence="5">7-cyano-7-carbaguanine reductase</fullName>
    </alternativeName>
    <alternativeName>
        <fullName evidence="5">NADPH-dependent nitrile oxidoreductase</fullName>
    </alternativeName>
    <alternativeName>
        <fullName evidence="5">PreQ(0) reductase</fullName>
    </alternativeName>
</protein>
<dbReference type="GO" id="GO:0008616">
    <property type="term" value="P:tRNA queuosine(34) biosynthetic process"/>
    <property type="evidence" value="ECO:0007669"/>
    <property type="project" value="UniProtKB-UniRule"/>
</dbReference>
<dbReference type="InterPro" id="IPR016428">
    <property type="entry name" value="QueF_type2"/>
</dbReference>